<feature type="transmembrane region" description="Helical" evidence="1">
    <location>
        <begin position="115"/>
        <end position="135"/>
    </location>
</feature>
<keyword evidence="1" id="KW-0812">Transmembrane</keyword>
<proteinExistence type="predicted"/>
<dbReference type="RefSeq" id="XP_013385750.1">
    <property type="nucleotide sequence ID" value="XM_013530296.1"/>
</dbReference>
<dbReference type="GeneID" id="106155434"/>
<dbReference type="AlphaFoldDB" id="A0A1S3HI15"/>
<keyword evidence="1" id="KW-1133">Transmembrane helix</keyword>
<feature type="transmembrane region" description="Helical" evidence="1">
    <location>
        <begin position="80"/>
        <end position="100"/>
    </location>
</feature>
<reference evidence="3" key="1">
    <citation type="submission" date="2025-08" db="UniProtKB">
        <authorList>
            <consortium name="RefSeq"/>
        </authorList>
    </citation>
    <scope>IDENTIFICATION</scope>
    <source>
        <tissue evidence="3">Gonads</tissue>
    </source>
</reference>
<name>A0A1S3HI15_LINAN</name>
<accession>A0A1S3HI15</accession>
<protein>
    <submittedName>
        <fullName evidence="3">Uncharacterized protein LOC106155434</fullName>
    </submittedName>
</protein>
<evidence type="ECO:0000256" key="1">
    <source>
        <dbReference type="SAM" id="Phobius"/>
    </source>
</evidence>
<dbReference type="KEGG" id="lak:106155434"/>
<dbReference type="Proteomes" id="UP000085678">
    <property type="component" value="Unplaced"/>
</dbReference>
<dbReference type="InParanoid" id="A0A1S3HI15"/>
<evidence type="ECO:0000313" key="3">
    <source>
        <dbReference type="RefSeq" id="XP_013385750.1"/>
    </source>
</evidence>
<keyword evidence="2" id="KW-1185">Reference proteome</keyword>
<gene>
    <name evidence="3" type="primary">LOC106155434</name>
</gene>
<evidence type="ECO:0000313" key="2">
    <source>
        <dbReference type="Proteomes" id="UP000085678"/>
    </source>
</evidence>
<keyword evidence="1" id="KW-0472">Membrane</keyword>
<sequence>MDAKSRIAPSDKRLEKESKEYKKRGKVKEEFLYLFPSLEDLDDEYRPKEYVWHDPGHRFEESMKLSTTERVKRKGLLNPVLSLAVAGLLGLTGAIVYNLYRGRLEVAEKIRNYSMHTQVLIVAALVFGPGTSLFVKDTDGQWRRRTVVSPYMEKGEYEKMKNEEIDKADNGLVFSDDGLKK</sequence>
<organism evidence="2 3">
    <name type="scientific">Lingula anatina</name>
    <name type="common">Brachiopod</name>
    <name type="synonym">Lingula unguis</name>
    <dbReference type="NCBI Taxonomy" id="7574"/>
    <lineage>
        <taxon>Eukaryota</taxon>
        <taxon>Metazoa</taxon>
        <taxon>Spiralia</taxon>
        <taxon>Lophotrochozoa</taxon>
        <taxon>Brachiopoda</taxon>
        <taxon>Linguliformea</taxon>
        <taxon>Lingulata</taxon>
        <taxon>Lingulida</taxon>
        <taxon>Linguloidea</taxon>
        <taxon>Lingulidae</taxon>
        <taxon>Lingula</taxon>
    </lineage>
</organism>